<feature type="compositionally biased region" description="Polar residues" evidence="1">
    <location>
        <begin position="1"/>
        <end position="12"/>
    </location>
</feature>
<gene>
    <name evidence="2" type="ORF">Dcae01_01604</name>
</gene>
<evidence type="ECO:0000313" key="3">
    <source>
        <dbReference type="Proteomes" id="UP001423409"/>
    </source>
</evidence>
<dbReference type="RefSeq" id="WP_345444260.1">
    <property type="nucleotide sequence ID" value="NZ_BAABQU010000016.1"/>
</dbReference>
<proteinExistence type="predicted"/>
<evidence type="ECO:0000256" key="1">
    <source>
        <dbReference type="SAM" id="MobiDB-lite"/>
    </source>
</evidence>
<organism evidence="2 3">
    <name type="scientific">Deinococcus caeni</name>
    <dbReference type="NCBI Taxonomy" id="569127"/>
    <lineage>
        <taxon>Bacteria</taxon>
        <taxon>Thermotogati</taxon>
        <taxon>Deinococcota</taxon>
        <taxon>Deinococci</taxon>
        <taxon>Deinococcales</taxon>
        <taxon>Deinococcaceae</taxon>
        <taxon>Deinococcus</taxon>
    </lineage>
</organism>
<keyword evidence="3" id="KW-1185">Reference proteome</keyword>
<reference evidence="2 3" key="1">
    <citation type="submission" date="2024-02" db="EMBL/GenBank/DDBJ databases">
        <title>Deinococcus caeni NBRC 101312.</title>
        <authorList>
            <person name="Ichikawa N."/>
            <person name="Katano-Makiyama Y."/>
            <person name="Hidaka K."/>
        </authorList>
    </citation>
    <scope>NUCLEOTIDE SEQUENCE [LARGE SCALE GENOMIC DNA]</scope>
    <source>
        <strain evidence="2 3">NBRC 101312</strain>
    </source>
</reference>
<feature type="compositionally biased region" description="Basic and acidic residues" evidence="1">
    <location>
        <begin position="17"/>
        <end position="34"/>
    </location>
</feature>
<protein>
    <submittedName>
        <fullName evidence="2">Uncharacterized protein</fullName>
    </submittedName>
</protein>
<feature type="region of interest" description="Disordered" evidence="1">
    <location>
        <begin position="1"/>
        <end position="44"/>
    </location>
</feature>
<name>A0ABP9UBF4_9DEIO</name>
<dbReference type="Proteomes" id="UP001423409">
    <property type="component" value="Unassembled WGS sequence"/>
</dbReference>
<dbReference type="EMBL" id="BAABQU010000016">
    <property type="protein sequence ID" value="GAA5440094.1"/>
    <property type="molecule type" value="Genomic_DNA"/>
</dbReference>
<sequence>MSAITRTNNRGTTPDGDTGRDAQPRHEQRHDPAARHAPTLPTHPSWRFQDRFELWADWLERDSGGHWKPHQSVLQRSFRTREDTLLHAERFINRGDFPMSGGSATPVTLLRNRRDALLAAFREAEGDGVTLIREVIFPVGEYALSLKVTRERLADPVRATFGSAANPLRSLAGQPVKLTVLIEHPYDVLERAGGHLELGDRAAQVGAHTQEFAPGTVVTGVPYRHATVSVSRGLLKKPLLYRYEIVEPDPEETPPATP</sequence>
<evidence type="ECO:0000313" key="2">
    <source>
        <dbReference type="EMBL" id="GAA5440094.1"/>
    </source>
</evidence>
<accession>A0ABP9UBF4</accession>
<comment type="caution">
    <text evidence="2">The sequence shown here is derived from an EMBL/GenBank/DDBJ whole genome shotgun (WGS) entry which is preliminary data.</text>
</comment>